<dbReference type="EMBL" id="VFPP01000001">
    <property type="protein sequence ID" value="TQM83441.1"/>
    <property type="molecule type" value="Genomic_DNA"/>
</dbReference>
<evidence type="ECO:0000256" key="3">
    <source>
        <dbReference type="ARBA" id="ARBA00022692"/>
    </source>
</evidence>
<comment type="caution">
    <text evidence="7">The sequence shown here is derived from an EMBL/GenBank/DDBJ whole genome shotgun (WGS) entry which is preliminary data.</text>
</comment>
<organism evidence="7 8">
    <name type="scientific">Saccharothrix saharensis</name>
    <dbReference type="NCBI Taxonomy" id="571190"/>
    <lineage>
        <taxon>Bacteria</taxon>
        <taxon>Bacillati</taxon>
        <taxon>Actinomycetota</taxon>
        <taxon>Actinomycetes</taxon>
        <taxon>Pseudonocardiales</taxon>
        <taxon>Pseudonocardiaceae</taxon>
        <taxon>Saccharothrix</taxon>
    </lineage>
</organism>
<dbReference type="Proteomes" id="UP000316628">
    <property type="component" value="Unassembled WGS sequence"/>
</dbReference>
<feature type="transmembrane region" description="Helical" evidence="6">
    <location>
        <begin position="117"/>
        <end position="138"/>
    </location>
</feature>
<dbReference type="GO" id="GO:0005886">
    <property type="term" value="C:plasma membrane"/>
    <property type="evidence" value="ECO:0007669"/>
    <property type="project" value="UniProtKB-SubCell"/>
</dbReference>
<dbReference type="GO" id="GO:0015171">
    <property type="term" value="F:amino acid transmembrane transporter activity"/>
    <property type="evidence" value="ECO:0007669"/>
    <property type="project" value="TreeGrafter"/>
</dbReference>
<evidence type="ECO:0000313" key="7">
    <source>
        <dbReference type="EMBL" id="TQM83441.1"/>
    </source>
</evidence>
<keyword evidence="5 6" id="KW-0472">Membrane</keyword>
<dbReference type="OrthoDB" id="9784202at2"/>
<gene>
    <name evidence="7" type="ORF">FHX81_5866</name>
</gene>
<proteinExistence type="predicted"/>
<evidence type="ECO:0000256" key="4">
    <source>
        <dbReference type="ARBA" id="ARBA00022989"/>
    </source>
</evidence>
<keyword evidence="2" id="KW-1003">Cell membrane</keyword>
<evidence type="ECO:0000256" key="5">
    <source>
        <dbReference type="ARBA" id="ARBA00023136"/>
    </source>
</evidence>
<keyword evidence="8" id="KW-1185">Reference proteome</keyword>
<evidence type="ECO:0000256" key="1">
    <source>
        <dbReference type="ARBA" id="ARBA00004651"/>
    </source>
</evidence>
<feature type="transmembrane region" description="Helical" evidence="6">
    <location>
        <begin position="6"/>
        <end position="30"/>
    </location>
</feature>
<keyword evidence="4 6" id="KW-1133">Transmembrane helix</keyword>
<feature type="transmembrane region" description="Helical" evidence="6">
    <location>
        <begin position="144"/>
        <end position="169"/>
    </location>
</feature>
<dbReference type="InterPro" id="IPR001123">
    <property type="entry name" value="LeuE-type"/>
</dbReference>
<evidence type="ECO:0000256" key="2">
    <source>
        <dbReference type="ARBA" id="ARBA00022475"/>
    </source>
</evidence>
<protein>
    <submittedName>
        <fullName evidence="7">Threonine/homoserine/homoserine lactone efflux protein</fullName>
    </submittedName>
</protein>
<feature type="transmembrane region" description="Helical" evidence="6">
    <location>
        <begin position="79"/>
        <end position="97"/>
    </location>
</feature>
<dbReference type="PIRSF" id="PIRSF006324">
    <property type="entry name" value="LeuE"/>
    <property type="match status" value="1"/>
</dbReference>
<dbReference type="AlphaFoldDB" id="A0A543JKW9"/>
<sequence>MHLDFTQLPAFLLACAVVVLTPGVDAFLLLRTSMRSGTRAGLLALAGIHTAAFVQVALVISGLGVVIARYPAVLTGLRWIGAAYLLYLAVTITRGLLRRADGEVAVAAAPRPFRQGFLTNITNPKMLLFSLAFLPQFIGAGDPAFQLGMLAAVFLGLAALWELTIVVAAARVAGSLRRPGVTTALDAVCAAVFLTMSVGLVL</sequence>
<dbReference type="RefSeq" id="WP_141981207.1">
    <property type="nucleotide sequence ID" value="NZ_VFPP01000001.1"/>
</dbReference>
<feature type="transmembrane region" description="Helical" evidence="6">
    <location>
        <begin position="181"/>
        <end position="201"/>
    </location>
</feature>
<feature type="transmembrane region" description="Helical" evidence="6">
    <location>
        <begin position="42"/>
        <end position="67"/>
    </location>
</feature>
<name>A0A543JKW9_9PSEU</name>
<dbReference type="PANTHER" id="PTHR30086">
    <property type="entry name" value="ARGININE EXPORTER PROTEIN ARGO"/>
    <property type="match status" value="1"/>
</dbReference>
<dbReference type="Pfam" id="PF01810">
    <property type="entry name" value="LysE"/>
    <property type="match status" value="1"/>
</dbReference>
<comment type="subcellular location">
    <subcellularLocation>
        <location evidence="1">Cell membrane</location>
        <topology evidence="1">Multi-pass membrane protein</topology>
    </subcellularLocation>
</comment>
<keyword evidence="3 6" id="KW-0812">Transmembrane</keyword>
<evidence type="ECO:0000313" key="8">
    <source>
        <dbReference type="Proteomes" id="UP000316628"/>
    </source>
</evidence>
<reference evidence="7 8" key="1">
    <citation type="submission" date="2019-06" db="EMBL/GenBank/DDBJ databases">
        <title>Sequencing the genomes of 1000 actinobacteria strains.</title>
        <authorList>
            <person name="Klenk H.-P."/>
        </authorList>
    </citation>
    <scope>NUCLEOTIDE SEQUENCE [LARGE SCALE GENOMIC DNA]</scope>
    <source>
        <strain evidence="7 8">DSM 45456</strain>
    </source>
</reference>
<evidence type="ECO:0000256" key="6">
    <source>
        <dbReference type="SAM" id="Phobius"/>
    </source>
</evidence>
<accession>A0A543JKW9</accession>
<dbReference type="PANTHER" id="PTHR30086:SF20">
    <property type="entry name" value="ARGININE EXPORTER PROTEIN ARGO-RELATED"/>
    <property type="match status" value="1"/>
</dbReference>